<organism evidence="2 3">
    <name type="scientific">Pyronema omphalodes (strain CBS 100304)</name>
    <name type="common">Pyronema confluens</name>
    <dbReference type="NCBI Taxonomy" id="1076935"/>
    <lineage>
        <taxon>Eukaryota</taxon>
        <taxon>Fungi</taxon>
        <taxon>Dikarya</taxon>
        <taxon>Ascomycota</taxon>
        <taxon>Pezizomycotina</taxon>
        <taxon>Pezizomycetes</taxon>
        <taxon>Pezizales</taxon>
        <taxon>Pyronemataceae</taxon>
        <taxon>Pyronema</taxon>
    </lineage>
</organism>
<dbReference type="AlphaFoldDB" id="U4LA61"/>
<gene>
    <name evidence="2" type="ORF">PCON_02868</name>
</gene>
<sequence length="48" mass="5159">MRDARRSHPGNKRRPEAPHLSGCGSGDQMPTRGTLLITNSGDDSVPTK</sequence>
<proteinExistence type="predicted"/>
<accession>U4LA61</accession>
<feature type="compositionally biased region" description="Polar residues" evidence="1">
    <location>
        <begin position="36"/>
        <end position="48"/>
    </location>
</feature>
<evidence type="ECO:0000256" key="1">
    <source>
        <dbReference type="SAM" id="MobiDB-lite"/>
    </source>
</evidence>
<dbReference type="EMBL" id="HF936373">
    <property type="protein sequence ID" value="CCX16272.1"/>
    <property type="molecule type" value="Genomic_DNA"/>
</dbReference>
<protein>
    <submittedName>
        <fullName evidence="2">Uncharacterized protein</fullName>
    </submittedName>
</protein>
<feature type="region of interest" description="Disordered" evidence="1">
    <location>
        <begin position="1"/>
        <end position="48"/>
    </location>
</feature>
<evidence type="ECO:0000313" key="2">
    <source>
        <dbReference type="EMBL" id="CCX16272.1"/>
    </source>
</evidence>
<name>U4LA61_PYROM</name>
<evidence type="ECO:0000313" key="3">
    <source>
        <dbReference type="Proteomes" id="UP000018144"/>
    </source>
</evidence>
<reference evidence="2 3" key="1">
    <citation type="journal article" date="2013" name="PLoS Genet.">
        <title>The genome and development-dependent transcriptomes of Pyronema confluens: a window into fungal evolution.</title>
        <authorList>
            <person name="Traeger S."/>
            <person name="Altegoer F."/>
            <person name="Freitag M."/>
            <person name="Gabaldon T."/>
            <person name="Kempken F."/>
            <person name="Kumar A."/>
            <person name="Marcet-Houben M."/>
            <person name="Poggeler S."/>
            <person name="Stajich J.E."/>
            <person name="Nowrousian M."/>
        </authorList>
    </citation>
    <scope>NUCLEOTIDE SEQUENCE [LARGE SCALE GENOMIC DNA]</scope>
    <source>
        <strain evidence="3">CBS 100304</strain>
        <tissue evidence="2">Vegetative mycelium</tissue>
    </source>
</reference>
<keyword evidence="3" id="KW-1185">Reference proteome</keyword>
<dbReference type="Proteomes" id="UP000018144">
    <property type="component" value="Unassembled WGS sequence"/>
</dbReference>